<dbReference type="EMBL" id="LKCM01000019">
    <property type="protein sequence ID" value="KPQ45152.1"/>
    <property type="molecule type" value="Genomic_DNA"/>
</dbReference>
<name>A0A0P8A9Y5_9EURY</name>
<organism evidence="12 13">
    <name type="scientific">Candidatus Methanoperedens nitratireducens</name>
    <dbReference type="NCBI Taxonomy" id="1392998"/>
    <lineage>
        <taxon>Archaea</taxon>
        <taxon>Methanobacteriati</taxon>
        <taxon>Methanobacteriota</taxon>
        <taxon>Stenosarchaea group</taxon>
        <taxon>Methanomicrobia</taxon>
        <taxon>Methanosarcinales</taxon>
        <taxon>ANME-2 cluster</taxon>
        <taxon>Candidatus Methanoperedentaceae</taxon>
        <taxon>Candidatus Methanoperedens</taxon>
    </lineage>
</organism>
<evidence type="ECO:0000313" key="13">
    <source>
        <dbReference type="Proteomes" id="UP000050360"/>
    </source>
</evidence>
<dbReference type="InterPro" id="IPR027417">
    <property type="entry name" value="P-loop_NTPase"/>
</dbReference>
<dbReference type="Pfam" id="PF13361">
    <property type="entry name" value="UvrD_C"/>
    <property type="match status" value="1"/>
</dbReference>
<dbReference type="Pfam" id="PF00580">
    <property type="entry name" value="UvrD-helicase"/>
    <property type="match status" value="1"/>
</dbReference>
<dbReference type="Gene3D" id="3.40.50.300">
    <property type="entry name" value="P-loop containing nucleotide triphosphate hydrolases"/>
    <property type="match status" value="2"/>
</dbReference>
<keyword evidence="4 10" id="KW-0347">Helicase</keyword>
<gene>
    <name evidence="12" type="ORF">MPEBLZ_00235</name>
</gene>
<comment type="catalytic activity">
    <reaction evidence="7">
        <text>Couples ATP hydrolysis with the unwinding of duplex DNA by translocating in the 3'-5' direction.</text>
        <dbReference type="EC" id="5.6.2.4"/>
    </reaction>
</comment>
<dbReference type="GO" id="GO:0003677">
    <property type="term" value="F:DNA binding"/>
    <property type="evidence" value="ECO:0007669"/>
    <property type="project" value="UniProtKB-KW"/>
</dbReference>
<evidence type="ECO:0000259" key="11">
    <source>
        <dbReference type="PROSITE" id="PS51198"/>
    </source>
</evidence>
<comment type="caution">
    <text evidence="10">Lacks conserved residue(s) required for the propagation of feature annotation.</text>
</comment>
<dbReference type="PANTHER" id="PTHR11070">
    <property type="entry name" value="UVRD / RECB / PCRA DNA HELICASE FAMILY MEMBER"/>
    <property type="match status" value="1"/>
</dbReference>
<keyword evidence="2 10" id="KW-0547">Nucleotide-binding</keyword>
<comment type="caution">
    <text evidence="12">The sequence shown here is derived from an EMBL/GenBank/DDBJ whole genome shotgun (WGS) entry which is preliminary data.</text>
</comment>
<evidence type="ECO:0000256" key="4">
    <source>
        <dbReference type="ARBA" id="ARBA00022806"/>
    </source>
</evidence>
<dbReference type="AlphaFoldDB" id="A0A0P8A9Y5"/>
<protein>
    <recommendedName>
        <fullName evidence="8">DNA 3'-5' helicase</fullName>
        <ecNumber evidence="8">5.6.2.4</ecNumber>
    </recommendedName>
</protein>
<keyword evidence="3 10" id="KW-0378">Hydrolase</keyword>
<dbReference type="InterPro" id="IPR013986">
    <property type="entry name" value="DExx_box_DNA_helicase_dom_sf"/>
</dbReference>
<dbReference type="PATRIC" id="fig|1719120.3.peg.261"/>
<evidence type="ECO:0000256" key="2">
    <source>
        <dbReference type="ARBA" id="ARBA00022741"/>
    </source>
</evidence>
<dbReference type="PROSITE" id="PS51198">
    <property type="entry name" value="UVRD_HELICASE_ATP_BIND"/>
    <property type="match status" value="1"/>
</dbReference>
<accession>A0A0P8A9Y5</accession>
<dbReference type="GO" id="GO:0005524">
    <property type="term" value="F:ATP binding"/>
    <property type="evidence" value="ECO:0007669"/>
    <property type="project" value="UniProtKB-UniRule"/>
</dbReference>
<comment type="catalytic activity">
    <reaction evidence="9">
        <text>ATP + H2O = ADP + phosphate + H(+)</text>
        <dbReference type="Rhea" id="RHEA:13065"/>
        <dbReference type="ChEBI" id="CHEBI:15377"/>
        <dbReference type="ChEBI" id="CHEBI:15378"/>
        <dbReference type="ChEBI" id="CHEBI:30616"/>
        <dbReference type="ChEBI" id="CHEBI:43474"/>
        <dbReference type="ChEBI" id="CHEBI:456216"/>
        <dbReference type="EC" id="5.6.2.4"/>
    </reaction>
</comment>
<dbReference type="SUPFAM" id="SSF52540">
    <property type="entry name" value="P-loop containing nucleoside triphosphate hydrolases"/>
    <property type="match status" value="1"/>
</dbReference>
<comment type="similarity">
    <text evidence="1">Belongs to the helicase family. UvrD subfamily.</text>
</comment>
<keyword evidence="5 10" id="KW-0067">ATP-binding</keyword>
<evidence type="ECO:0000256" key="7">
    <source>
        <dbReference type="ARBA" id="ARBA00034617"/>
    </source>
</evidence>
<evidence type="ECO:0000256" key="6">
    <source>
        <dbReference type="ARBA" id="ARBA00023235"/>
    </source>
</evidence>
<evidence type="ECO:0000313" key="12">
    <source>
        <dbReference type="EMBL" id="KPQ45152.1"/>
    </source>
</evidence>
<evidence type="ECO:0000256" key="5">
    <source>
        <dbReference type="ARBA" id="ARBA00022840"/>
    </source>
</evidence>
<reference evidence="12 13" key="1">
    <citation type="submission" date="2015-09" db="EMBL/GenBank/DDBJ databases">
        <title>A metagenomics-based metabolic model of nitrate-dependent anaerobic oxidation of methane by Methanoperedens-like archaea.</title>
        <authorList>
            <person name="Arshad A."/>
            <person name="Speth D.R."/>
            <person name="De Graaf R.M."/>
            <person name="Op Den Camp H.J."/>
            <person name="Jetten M.S."/>
            <person name="Welte C.U."/>
        </authorList>
    </citation>
    <scope>NUCLEOTIDE SEQUENCE [LARGE SCALE GENOMIC DNA]</scope>
</reference>
<keyword evidence="6" id="KW-0413">Isomerase</keyword>
<dbReference type="GO" id="GO:0000725">
    <property type="term" value="P:recombinational repair"/>
    <property type="evidence" value="ECO:0007669"/>
    <property type="project" value="TreeGrafter"/>
</dbReference>
<sequence>MQNLTYTTLDGKKVKSEGERTIFNFLFTHKINKKYINFLYEHPAEWMNYTDEKGEIKTPKPDFFLPEYNIYIENWAIDERGNVPEWFESGYKEGMKAKRDKFKNRKKYSLIETSYGELKTNNFLGHFEDKLVKEIRRRYPNKDFIFTEMGYSDIVERVWKNCKESMERNPKDIATFITKAKTNGLTPEKILERLENEKWSPKQKAFAELALVIYMQYEKELRLTNEIDFSDMINQAIVKLEMNKSLYENSFDHILIDEYQDISRQRYLLIKALMAKNRNCKLFCVGDDWQSIMGFTGSNLEFFIKFQDYFDHPARTDLSINYRSIKSIVETGAELIKYNGDGQLKKLTIANNNHEKKIRVISYSHKNPSTYQQQTAEHCVNLVKEYQMKYSPQDIMILYRSRKIQLLNLIIEYAGINNVKIQVDSKSPRYSPLMTVHKSKGLQAKVVFLLCVDAGLYGFPSEIEDPFIFEPAMDRKLNIKEEEERRLFYVAITRSKEEVIIYTQKDNESMFLDEIQKYTEVIEF</sequence>
<dbReference type="InterPro" id="IPR014016">
    <property type="entry name" value="UvrD-like_ATP-bd"/>
</dbReference>
<dbReference type="Gene3D" id="1.10.10.160">
    <property type="match status" value="1"/>
</dbReference>
<dbReference type="PANTHER" id="PTHR11070:SF63">
    <property type="entry name" value="DNA HELICASE IV"/>
    <property type="match status" value="1"/>
</dbReference>
<evidence type="ECO:0000256" key="3">
    <source>
        <dbReference type="ARBA" id="ARBA00022801"/>
    </source>
</evidence>
<dbReference type="InterPro" id="IPR000212">
    <property type="entry name" value="DNA_helicase_UvrD/REP"/>
</dbReference>
<dbReference type="GO" id="GO:0043138">
    <property type="term" value="F:3'-5' DNA helicase activity"/>
    <property type="evidence" value="ECO:0007669"/>
    <property type="project" value="UniProtKB-EC"/>
</dbReference>
<proteinExistence type="inferred from homology"/>
<evidence type="ECO:0000256" key="10">
    <source>
        <dbReference type="PROSITE-ProRule" id="PRU00560"/>
    </source>
</evidence>
<dbReference type="Proteomes" id="UP000050360">
    <property type="component" value="Unassembled WGS sequence"/>
</dbReference>
<evidence type="ECO:0000256" key="9">
    <source>
        <dbReference type="ARBA" id="ARBA00048988"/>
    </source>
</evidence>
<dbReference type="GO" id="GO:0005829">
    <property type="term" value="C:cytosol"/>
    <property type="evidence" value="ECO:0007669"/>
    <property type="project" value="TreeGrafter"/>
</dbReference>
<dbReference type="EC" id="5.6.2.4" evidence="8"/>
<dbReference type="InterPro" id="IPR014017">
    <property type="entry name" value="DNA_helicase_UvrD-like_C"/>
</dbReference>
<evidence type="ECO:0000256" key="1">
    <source>
        <dbReference type="ARBA" id="ARBA00009922"/>
    </source>
</evidence>
<evidence type="ECO:0000256" key="8">
    <source>
        <dbReference type="ARBA" id="ARBA00034808"/>
    </source>
</evidence>
<feature type="domain" description="UvrD-like helicase ATP-binding" evidence="11">
    <location>
        <begin position="1"/>
        <end position="325"/>
    </location>
</feature>
<dbReference type="GO" id="GO:0016787">
    <property type="term" value="F:hydrolase activity"/>
    <property type="evidence" value="ECO:0007669"/>
    <property type="project" value="UniProtKB-UniRule"/>
</dbReference>